<dbReference type="Proteomes" id="UP001597115">
    <property type="component" value="Unassembled WGS sequence"/>
</dbReference>
<keyword evidence="4" id="KW-1185">Reference proteome</keyword>
<dbReference type="InterPro" id="IPR041694">
    <property type="entry name" value="ADH_N_2"/>
</dbReference>
<dbReference type="EMBL" id="JBHUDY010000001">
    <property type="protein sequence ID" value="MFD1611434.1"/>
    <property type="molecule type" value="Genomic_DNA"/>
</dbReference>
<keyword evidence="1 3" id="KW-0560">Oxidoreductase</keyword>
<proteinExistence type="predicted"/>
<dbReference type="EC" id="1.-.-.-" evidence="3"/>
<evidence type="ECO:0000313" key="3">
    <source>
        <dbReference type="EMBL" id="MFD1611434.1"/>
    </source>
</evidence>
<evidence type="ECO:0000313" key="4">
    <source>
        <dbReference type="Proteomes" id="UP001597115"/>
    </source>
</evidence>
<sequence length="340" mass="37100">MANSNRRWLLRSRPEGKLKVDDFALDEQPFEEPELQDGEVLVRTGMFSCAPTMRNWMNDPSRSYRASVGLGEPVIGVAGGYVEKSRHPRFPVGSKVTGVLGWEDYRLLAPDRDPHPVLAVPDDVSLEDAMGVLGANAMTAYFGLLRVGDPKPGETVVVSAAAGSTGSVAAQIARIKGCRVIGIAGGAAKCARLTEELRLDAAIDYKKEDVSERLRELCPNGIDLFFDNVGGDILQAVMDNIAVFGRVVVCGQIAAYDSADTAPGPRDMMKVVYWRVRIEGFVLGDFAKDADMARADLKRWRDEGQLVYRTDVRSGFEALPRTFLDLFSGNNDGALLVRSN</sequence>
<feature type="domain" description="Enoyl reductase (ER)" evidence="2">
    <location>
        <begin position="19"/>
        <end position="337"/>
    </location>
</feature>
<dbReference type="InterPro" id="IPR045010">
    <property type="entry name" value="MDR_fam"/>
</dbReference>
<name>A0ABW4I3H8_9SPHN</name>
<organism evidence="3 4">
    <name type="scientific">Sphingomonas tabacisoli</name>
    <dbReference type="NCBI Taxonomy" id="2249466"/>
    <lineage>
        <taxon>Bacteria</taxon>
        <taxon>Pseudomonadati</taxon>
        <taxon>Pseudomonadota</taxon>
        <taxon>Alphaproteobacteria</taxon>
        <taxon>Sphingomonadales</taxon>
        <taxon>Sphingomonadaceae</taxon>
        <taxon>Sphingomonas</taxon>
    </lineage>
</organism>
<gene>
    <name evidence="3" type="ORF">ACFSCW_06425</name>
</gene>
<dbReference type="RefSeq" id="WP_380888028.1">
    <property type="nucleotide sequence ID" value="NZ_JBHUDY010000001.1"/>
</dbReference>
<dbReference type="GO" id="GO:0016491">
    <property type="term" value="F:oxidoreductase activity"/>
    <property type="evidence" value="ECO:0007669"/>
    <property type="project" value="UniProtKB-KW"/>
</dbReference>
<dbReference type="PANTHER" id="PTHR43205:SF7">
    <property type="entry name" value="PROSTAGLANDIN REDUCTASE 1"/>
    <property type="match status" value="1"/>
</dbReference>
<dbReference type="InterPro" id="IPR011032">
    <property type="entry name" value="GroES-like_sf"/>
</dbReference>
<dbReference type="Gene3D" id="3.90.180.10">
    <property type="entry name" value="Medium-chain alcohol dehydrogenases, catalytic domain"/>
    <property type="match status" value="1"/>
</dbReference>
<dbReference type="SMART" id="SM00829">
    <property type="entry name" value="PKS_ER"/>
    <property type="match status" value="1"/>
</dbReference>
<dbReference type="Gene3D" id="3.40.50.720">
    <property type="entry name" value="NAD(P)-binding Rossmann-like Domain"/>
    <property type="match status" value="1"/>
</dbReference>
<dbReference type="PANTHER" id="PTHR43205">
    <property type="entry name" value="PROSTAGLANDIN REDUCTASE"/>
    <property type="match status" value="1"/>
</dbReference>
<dbReference type="InterPro" id="IPR020843">
    <property type="entry name" value="ER"/>
</dbReference>
<dbReference type="Pfam" id="PF16884">
    <property type="entry name" value="ADH_N_2"/>
    <property type="match status" value="1"/>
</dbReference>
<dbReference type="Pfam" id="PF00107">
    <property type="entry name" value="ADH_zinc_N"/>
    <property type="match status" value="1"/>
</dbReference>
<dbReference type="InterPro" id="IPR013149">
    <property type="entry name" value="ADH-like_C"/>
</dbReference>
<dbReference type="CDD" id="cd05288">
    <property type="entry name" value="PGDH"/>
    <property type="match status" value="1"/>
</dbReference>
<accession>A0ABW4I3H8</accession>
<evidence type="ECO:0000259" key="2">
    <source>
        <dbReference type="SMART" id="SM00829"/>
    </source>
</evidence>
<dbReference type="SUPFAM" id="SSF51735">
    <property type="entry name" value="NAD(P)-binding Rossmann-fold domains"/>
    <property type="match status" value="1"/>
</dbReference>
<dbReference type="SUPFAM" id="SSF50129">
    <property type="entry name" value="GroES-like"/>
    <property type="match status" value="1"/>
</dbReference>
<evidence type="ECO:0000256" key="1">
    <source>
        <dbReference type="ARBA" id="ARBA00023002"/>
    </source>
</evidence>
<reference evidence="4" key="1">
    <citation type="journal article" date="2019" name="Int. J. Syst. Evol. Microbiol.">
        <title>The Global Catalogue of Microorganisms (GCM) 10K type strain sequencing project: providing services to taxonomists for standard genome sequencing and annotation.</title>
        <authorList>
            <consortium name="The Broad Institute Genomics Platform"/>
            <consortium name="The Broad Institute Genome Sequencing Center for Infectious Disease"/>
            <person name="Wu L."/>
            <person name="Ma J."/>
        </authorList>
    </citation>
    <scope>NUCLEOTIDE SEQUENCE [LARGE SCALE GENOMIC DNA]</scope>
    <source>
        <strain evidence="4">CGMCC 1.16275</strain>
    </source>
</reference>
<dbReference type="InterPro" id="IPR036291">
    <property type="entry name" value="NAD(P)-bd_dom_sf"/>
</dbReference>
<comment type="caution">
    <text evidence="3">The sequence shown here is derived from an EMBL/GenBank/DDBJ whole genome shotgun (WGS) entry which is preliminary data.</text>
</comment>
<protein>
    <submittedName>
        <fullName evidence="3">NADP-dependent oxidoreductase</fullName>
        <ecNumber evidence="3">1.-.-.-</ecNumber>
    </submittedName>
</protein>